<proteinExistence type="predicted"/>
<organism evidence="1 2">
    <name type="scientific">Smallanthus sonchifolius</name>
    <dbReference type="NCBI Taxonomy" id="185202"/>
    <lineage>
        <taxon>Eukaryota</taxon>
        <taxon>Viridiplantae</taxon>
        <taxon>Streptophyta</taxon>
        <taxon>Embryophyta</taxon>
        <taxon>Tracheophyta</taxon>
        <taxon>Spermatophyta</taxon>
        <taxon>Magnoliopsida</taxon>
        <taxon>eudicotyledons</taxon>
        <taxon>Gunneridae</taxon>
        <taxon>Pentapetalae</taxon>
        <taxon>asterids</taxon>
        <taxon>campanulids</taxon>
        <taxon>Asterales</taxon>
        <taxon>Asteraceae</taxon>
        <taxon>Asteroideae</taxon>
        <taxon>Heliantheae alliance</taxon>
        <taxon>Millerieae</taxon>
        <taxon>Smallanthus</taxon>
    </lineage>
</organism>
<evidence type="ECO:0000313" key="1">
    <source>
        <dbReference type="EMBL" id="KAI3785824.1"/>
    </source>
</evidence>
<evidence type="ECO:0000313" key="2">
    <source>
        <dbReference type="Proteomes" id="UP001056120"/>
    </source>
</evidence>
<sequence length="1682" mass="189455">MDGRRHSVDLPISKTLIALRRVRSLRDPDTNSLSRLSNFVDNLNWEISSTNEIVLEQVNNCIEPNNLGLFRHSDDGFVNWETCHAQNTHKHKSGLSKKTNESGLLLPNLAAVCENKSPNEVCCNNYNDLPCTMPTRDYMEGVGSCNEPMDLFLDPQRQDHNGFRRRSNRSKHYKPSKVVGGDIVSCVSSPCLSLSDASFGGSSGGTPLYDNKNIDNQETDYDGCGIGSCWSSTPRFQEIDISKHYGNETTSFSESPRCLSQKFRPKSFDELVGQNMVSKSLLSTISSQKITSFYLFHGPSGTGKTSAARLYAAALNCLSLEKKKPCGNCQECTLFFAGRSRDVKEVDSVSMNQAEHLRFLIKNAMLPPVSSSFKVFIIDECQLMHGSTWSTLLNCLEEVSRHIVFIMITPDLSKLPRGVIPMSQRFQFLKISEADIVQRLEKICSEEGFDYDQVALEIISTRSNGSLRDAEMTLEQLSLLGKRITMSLTYEIIGIVSDEKLLELLAMALSSDTSNTVKRARELMRSRIDPMQLISQLANLIMDILAGKFQDDASEVKRQFFERHTSEAELQQLNNALKILSETEKQLRASKNQTTWLTVALLQLSSAPSFNPSDSSLCVRSEKPRVSADESLKHLLLSQCNHNNGCESEILKDKVALELIWSRSMELCKSVSLSNFLKRHGNLASVCFHQGFAVVELEFQHPNHVSKAEKSWKLIASALQAALGCNVEIRICHSDNPKIKKSSFRLFSCARGNKRLSNKNRTKFSENINDACDGGPHDLHTCQRKEAERMIRNSDGNALSVDFSGQEPCQQPCCCFPRSVKHHKKIRSLDTCTTSETDNSIALPVSELTSSKTCSCTCVICGLCKRFTCCNGVERQKNDSKVHCWKSPMYPLKKVMLYFDVVYKISLFSSSYKTLSYVESYNFLILKTGVAAEASATRSVVGWIIKFDGKAQWESKLGETMAVTVSLSHHPLPSTFFSLSPSPFRRHGTSLSKFKNHTPLSAISPPNQNPSSSIFLPFLEEEEQQQDNPDSQIEPKKDESITDPIHKFFKSQTSSHHPDPPNEGKFTLQKNRRSSWHLSPTITNSEPEESESDPDEFRTPEIDVTESGKEFEESGGSMNEVNSRSNIVNEILEIARDLQENVTLGEVLGAYEGELSGRDCVEVLGLMGEEDELTMCCLYFFEWMSLQEPSLVTPWAYSALFPVLGRARMRDKLMILFNNLPNSMEFKQVHVYNSAISALSCCGRYDDAWRLFETMEKDDVEPDHVTCSIMITIMRKKGNSAKDAWVFFEILNMRGLKWSLEVMGALIKSFCDEGLKKEALIIQLEMEKKGIASNAIIYNTIINAYSKSNQIEEAEGLFAEMKSKGIVPTTASYNILMDAYSRRMQPELIEKLMMEMEETGLKPDVKSFTCLISAYGRQKKMSDMAADAFLKMKKYGIKPTSHSYTALIHAYSISGWHEKADVAFQNMLREGVKPSIETYTALLDAFRRAGDSESLMRIWKMMINDKVEGTRVTFNILVDGFAKQGMYSEARDVICEFGKIGFQPTVMTYNMLINAYARGGKEGKLPQLLKEMAVLQLKPDSVTYSTMIYAYVRVRDFKRAFYYHKQMVKSRQVPDAKSYHKLRAILDVKAATKNKKDKSAIMGIISSKLGWVKVKKKAKKDEFWKNKKKWSRARGSDAVGSI</sequence>
<dbReference type="Proteomes" id="UP001056120">
    <property type="component" value="Linkage Group LG14"/>
</dbReference>
<accession>A0ACB9GQU5</accession>
<comment type="caution">
    <text evidence="1">The sequence shown here is derived from an EMBL/GenBank/DDBJ whole genome shotgun (WGS) entry which is preliminary data.</text>
</comment>
<reference evidence="2" key="1">
    <citation type="journal article" date="2022" name="Mol. Ecol. Resour.">
        <title>The genomes of chicory, endive, great burdock and yacon provide insights into Asteraceae palaeo-polyploidization history and plant inulin production.</title>
        <authorList>
            <person name="Fan W."/>
            <person name="Wang S."/>
            <person name="Wang H."/>
            <person name="Wang A."/>
            <person name="Jiang F."/>
            <person name="Liu H."/>
            <person name="Zhao H."/>
            <person name="Xu D."/>
            <person name="Zhang Y."/>
        </authorList>
    </citation>
    <scope>NUCLEOTIDE SEQUENCE [LARGE SCALE GENOMIC DNA]</scope>
    <source>
        <strain evidence="2">cv. Yunnan</strain>
    </source>
</reference>
<gene>
    <name evidence="1" type="ORF">L1987_44950</name>
</gene>
<dbReference type="EMBL" id="CM042031">
    <property type="protein sequence ID" value="KAI3785824.1"/>
    <property type="molecule type" value="Genomic_DNA"/>
</dbReference>
<name>A0ACB9GQU5_9ASTR</name>
<keyword evidence="2" id="KW-1185">Reference proteome</keyword>
<protein>
    <submittedName>
        <fullName evidence="1">Uncharacterized protein</fullName>
    </submittedName>
</protein>
<reference evidence="1 2" key="2">
    <citation type="journal article" date="2022" name="Mol. Ecol. Resour.">
        <title>The genomes of chicory, endive, great burdock and yacon provide insights into Asteraceae paleo-polyploidization history and plant inulin production.</title>
        <authorList>
            <person name="Fan W."/>
            <person name="Wang S."/>
            <person name="Wang H."/>
            <person name="Wang A."/>
            <person name="Jiang F."/>
            <person name="Liu H."/>
            <person name="Zhao H."/>
            <person name="Xu D."/>
            <person name="Zhang Y."/>
        </authorList>
    </citation>
    <scope>NUCLEOTIDE SEQUENCE [LARGE SCALE GENOMIC DNA]</scope>
    <source>
        <strain evidence="2">cv. Yunnan</strain>
        <tissue evidence="1">Leaves</tissue>
    </source>
</reference>